<evidence type="ECO:0000313" key="1">
    <source>
        <dbReference type="EMBL" id="GAA5199537.1"/>
    </source>
</evidence>
<keyword evidence="2" id="KW-1185">Reference proteome</keyword>
<dbReference type="EMBL" id="BAABJQ010000038">
    <property type="protein sequence ID" value="GAA5199537.1"/>
    <property type="molecule type" value="Genomic_DNA"/>
</dbReference>
<organism evidence="1 2">
    <name type="scientific">Rugosimonospora acidiphila</name>
    <dbReference type="NCBI Taxonomy" id="556531"/>
    <lineage>
        <taxon>Bacteria</taxon>
        <taxon>Bacillati</taxon>
        <taxon>Actinomycetota</taxon>
        <taxon>Actinomycetes</taxon>
        <taxon>Micromonosporales</taxon>
        <taxon>Micromonosporaceae</taxon>
        <taxon>Rugosimonospora</taxon>
    </lineage>
</organism>
<gene>
    <name evidence="1" type="ORF">GCM10023322_75340</name>
</gene>
<name>A0ABP9SR10_9ACTN</name>
<evidence type="ECO:0000313" key="2">
    <source>
        <dbReference type="Proteomes" id="UP001501570"/>
    </source>
</evidence>
<protein>
    <submittedName>
        <fullName evidence="1">Uncharacterized protein</fullName>
    </submittedName>
</protein>
<comment type="caution">
    <text evidence="1">The sequence shown here is derived from an EMBL/GenBank/DDBJ whole genome shotgun (WGS) entry which is preliminary data.</text>
</comment>
<dbReference type="Proteomes" id="UP001501570">
    <property type="component" value="Unassembled WGS sequence"/>
</dbReference>
<sequence>MVFGRGGKKRDESPVELVSWQDAPNFSITTLERPETLKRRRKTFGARAVRVRRGDKDFPVNAPCAFFAPADGVHLPVSHELTLFEDEACQRLLCYVEASQQVDGERRHVVRDGGHETIGVVRRIPPRRPFRHTWRIDQPGHPEIVGRNEWASGGPSKAQLLVTTAVRVGFNIIDSAGSENGEGRGNAARILEWWSGEDEVMRSVGSDEFRLYKDWFDRRLAFAFALIRDR</sequence>
<reference evidence="2" key="1">
    <citation type="journal article" date="2019" name="Int. J. Syst. Evol. Microbiol.">
        <title>The Global Catalogue of Microorganisms (GCM) 10K type strain sequencing project: providing services to taxonomists for standard genome sequencing and annotation.</title>
        <authorList>
            <consortium name="The Broad Institute Genomics Platform"/>
            <consortium name="The Broad Institute Genome Sequencing Center for Infectious Disease"/>
            <person name="Wu L."/>
            <person name="Ma J."/>
        </authorList>
    </citation>
    <scope>NUCLEOTIDE SEQUENCE [LARGE SCALE GENOMIC DNA]</scope>
    <source>
        <strain evidence="2">JCM 18304</strain>
    </source>
</reference>
<accession>A0ABP9SR10</accession>
<proteinExistence type="predicted"/>
<dbReference type="RefSeq" id="WP_345638018.1">
    <property type="nucleotide sequence ID" value="NZ_BAABJQ010000038.1"/>
</dbReference>